<reference evidence="5 6" key="1">
    <citation type="journal article" date="2021" name="BMC Biol.">
        <title>Horizontally acquired antibacterial genes associated with adaptive radiation of ladybird beetles.</title>
        <authorList>
            <person name="Li H.S."/>
            <person name="Tang X.F."/>
            <person name="Huang Y.H."/>
            <person name="Xu Z.Y."/>
            <person name="Chen M.L."/>
            <person name="Du X.Y."/>
            <person name="Qiu B.Y."/>
            <person name="Chen P.T."/>
            <person name="Zhang W."/>
            <person name="Slipinski A."/>
            <person name="Escalona H.E."/>
            <person name="Waterhouse R.M."/>
            <person name="Zwick A."/>
            <person name="Pang H."/>
        </authorList>
    </citation>
    <scope>NUCLEOTIDE SEQUENCE [LARGE SCALE GENOMIC DNA]</scope>
    <source>
        <strain evidence="5">SYSU2018</strain>
    </source>
</reference>
<evidence type="ECO:0000256" key="2">
    <source>
        <dbReference type="PROSITE-ProRule" id="PRU00267"/>
    </source>
</evidence>
<evidence type="ECO:0000256" key="3">
    <source>
        <dbReference type="SAM" id="MobiDB-lite"/>
    </source>
</evidence>
<comment type="caution">
    <text evidence="5">The sequence shown here is derived from an EMBL/GenBank/DDBJ whole genome shotgun (WGS) entry which is preliminary data.</text>
</comment>
<dbReference type="InterPro" id="IPR009071">
    <property type="entry name" value="HMG_box_dom"/>
</dbReference>
<feature type="compositionally biased region" description="Polar residues" evidence="3">
    <location>
        <begin position="129"/>
        <end position="158"/>
    </location>
</feature>
<gene>
    <name evidence="5" type="ORF">HHI36_002621</name>
</gene>
<dbReference type="InterPro" id="IPR050140">
    <property type="entry name" value="SRY-related_HMG-box_TF-like"/>
</dbReference>
<feature type="compositionally biased region" description="Basic residues" evidence="3">
    <location>
        <begin position="33"/>
        <end position="45"/>
    </location>
</feature>
<evidence type="ECO:0000313" key="6">
    <source>
        <dbReference type="Proteomes" id="UP001516400"/>
    </source>
</evidence>
<name>A0ABD2PCL1_9CUCU</name>
<dbReference type="Pfam" id="PF00505">
    <property type="entry name" value="HMG_box"/>
    <property type="match status" value="1"/>
</dbReference>
<dbReference type="PROSITE" id="PS50118">
    <property type="entry name" value="HMG_BOX_2"/>
    <property type="match status" value="1"/>
</dbReference>
<keyword evidence="2" id="KW-0539">Nucleus</keyword>
<dbReference type="InterPro" id="IPR036910">
    <property type="entry name" value="HMG_box_dom_sf"/>
</dbReference>
<protein>
    <recommendedName>
        <fullName evidence="4">HMG box domain-containing protein</fullName>
    </recommendedName>
</protein>
<sequence length="475" mass="53768">GKKWRSLTPQDRRPFVEEAERLRVIHMTEHPNYKYRPRRRKHNKQRATAGTNSRVGTSLPSPSLPNMSPRYSGYIPNSSLSPNIPQSTNFGSLEFASASASDFGQEKRYSPEYQQYNYVGYQQNYAQKSPYSIHTPDTSPTQSPEPKNSLKTPGSPSQENKDTSNDKNSALPTPELSPLEHENQFEEKQRLSNIQHTSNVINNMSPNLSPGQQNYNRVQNYRQPNNMNYTNTHPITSVPMPNGMYVMCANKSSVEQGHIVTGTFFPPVATSQDQQLLGTSQTNMASVVTANSTGGMSFYSTSMPQYYTKDYGFDQGPNKDSYMAFSSQLKNDMMDKNDYLQNYKVPAMEEQYSPYQNNSMVQTYIPATEERSDVDSEVDTREFDKYLKFSSGDSSLIDSNHNYHRGDPNINSNSTYNFQAQHTSVILPNTNIKPEPVLTHYSEVYPDAGQNGIVPNKDDDFSEILADVRKTCYSN</sequence>
<dbReference type="SUPFAM" id="SSF47095">
    <property type="entry name" value="HMG-box"/>
    <property type="match status" value="1"/>
</dbReference>
<dbReference type="GO" id="GO:0003677">
    <property type="term" value="F:DNA binding"/>
    <property type="evidence" value="ECO:0007669"/>
    <property type="project" value="UniProtKB-UniRule"/>
</dbReference>
<feature type="DNA-binding region" description="HMG box" evidence="2">
    <location>
        <begin position="1"/>
        <end position="34"/>
    </location>
</feature>
<dbReference type="PANTHER" id="PTHR10270:SF317">
    <property type="entry name" value="TRANSCRIPTION FACTOR SOX-15-RELATED"/>
    <property type="match status" value="1"/>
</dbReference>
<proteinExistence type="predicted"/>
<feature type="region of interest" description="Disordered" evidence="3">
    <location>
        <begin position="129"/>
        <end position="177"/>
    </location>
</feature>
<dbReference type="Gene3D" id="1.10.30.10">
    <property type="entry name" value="High mobility group box domain"/>
    <property type="match status" value="1"/>
</dbReference>
<dbReference type="GO" id="GO:0005634">
    <property type="term" value="C:nucleus"/>
    <property type="evidence" value="ECO:0007669"/>
    <property type="project" value="UniProtKB-UniRule"/>
</dbReference>
<feature type="region of interest" description="Disordered" evidence="3">
    <location>
        <begin position="28"/>
        <end position="70"/>
    </location>
</feature>
<evidence type="ECO:0000259" key="4">
    <source>
        <dbReference type="PROSITE" id="PS50118"/>
    </source>
</evidence>
<dbReference type="PANTHER" id="PTHR10270">
    <property type="entry name" value="SOX TRANSCRIPTION FACTOR"/>
    <property type="match status" value="1"/>
</dbReference>
<accession>A0ABD2PCL1</accession>
<evidence type="ECO:0000256" key="1">
    <source>
        <dbReference type="ARBA" id="ARBA00023125"/>
    </source>
</evidence>
<feature type="non-terminal residue" evidence="5">
    <location>
        <position position="1"/>
    </location>
</feature>
<keyword evidence="6" id="KW-1185">Reference proteome</keyword>
<feature type="domain" description="HMG box" evidence="4">
    <location>
        <begin position="1"/>
        <end position="34"/>
    </location>
</feature>
<dbReference type="AlphaFoldDB" id="A0ABD2PCL1"/>
<feature type="compositionally biased region" description="Polar residues" evidence="3">
    <location>
        <begin position="46"/>
        <end position="56"/>
    </location>
</feature>
<organism evidence="5 6">
    <name type="scientific">Cryptolaemus montrouzieri</name>
    <dbReference type="NCBI Taxonomy" id="559131"/>
    <lineage>
        <taxon>Eukaryota</taxon>
        <taxon>Metazoa</taxon>
        <taxon>Ecdysozoa</taxon>
        <taxon>Arthropoda</taxon>
        <taxon>Hexapoda</taxon>
        <taxon>Insecta</taxon>
        <taxon>Pterygota</taxon>
        <taxon>Neoptera</taxon>
        <taxon>Endopterygota</taxon>
        <taxon>Coleoptera</taxon>
        <taxon>Polyphaga</taxon>
        <taxon>Cucujiformia</taxon>
        <taxon>Coccinelloidea</taxon>
        <taxon>Coccinellidae</taxon>
        <taxon>Scymninae</taxon>
        <taxon>Scymnini</taxon>
        <taxon>Cryptolaemus</taxon>
    </lineage>
</organism>
<keyword evidence="1 2" id="KW-0238">DNA-binding</keyword>
<evidence type="ECO:0000313" key="5">
    <source>
        <dbReference type="EMBL" id="KAL3288170.1"/>
    </source>
</evidence>
<dbReference type="Proteomes" id="UP001516400">
    <property type="component" value="Unassembled WGS sequence"/>
</dbReference>
<dbReference type="EMBL" id="JABFTP020000185">
    <property type="protein sequence ID" value="KAL3288170.1"/>
    <property type="molecule type" value="Genomic_DNA"/>
</dbReference>
<feature type="compositionally biased region" description="Low complexity" evidence="3">
    <location>
        <begin position="58"/>
        <end position="69"/>
    </location>
</feature>